<keyword evidence="2" id="KW-0812">Transmembrane</keyword>
<dbReference type="OrthoDB" id="1112758at2"/>
<feature type="domain" description="TonB C-terminal" evidence="3">
    <location>
        <begin position="356"/>
        <end position="415"/>
    </location>
</feature>
<feature type="region of interest" description="Disordered" evidence="1">
    <location>
        <begin position="315"/>
        <end position="341"/>
    </location>
</feature>
<evidence type="ECO:0000313" key="5">
    <source>
        <dbReference type="Proteomes" id="UP000247973"/>
    </source>
</evidence>
<dbReference type="RefSeq" id="WP_110308888.1">
    <property type="nucleotide sequence ID" value="NZ_QICL01000001.1"/>
</dbReference>
<dbReference type="InterPro" id="IPR037682">
    <property type="entry name" value="TonB_C"/>
</dbReference>
<dbReference type="AlphaFoldDB" id="A0A2V3PVH6"/>
<evidence type="ECO:0000313" key="4">
    <source>
        <dbReference type="EMBL" id="PXV68906.1"/>
    </source>
</evidence>
<dbReference type="PANTHER" id="PTHR33446:SF2">
    <property type="entry name" value="PROTEIN TONB"/>
    <property type="match status" value="1"/>
</dbReference>
<reference evidence="4 5" key="1">
    <citation type="submission" date="2018-03" db="EMBL/GenBank/DDBJ databases">
        <title>Genomic Encyclopedia of Archaeal and Bacterial Type Strains, Phase II (KMG-II): from individual species to whole genera.</title>
        <authorList>
            <person name="Goeker M."/>
        </authorList>
    </citation>
    <scope>NUCLEOTIDE SEQUENCE [LARGE SCALE GENOMIC DNA]</scope>
    <source>
        <strain evidence="4 5">DSM 100214</strain>
    </source>
</reference>
<feature type="compositionally biased region" description="Polar residues" evidence="1">
    <location>
        <begin position="323"/>
        <end position="336"/>
    </location>
</feature>
<evidence type="ECO:0000256" key="1">
    <source>
        <dbReference type="SAM" id="MobiDB-lite"/>
    </source>
</evidence>
<dbReference type="Gene3D" id="3.30.1150.10">
    <property type="match status" value="1"/>
</dbReference>
<evidence type="ECO:0000256" key="2">
    <source>
        <dbReference type="SAM" id="Phobius"/>
    </source>
</evidence>
<keyword evidence="5" id="KW-1185">Reference proteome</keyword>
<proteinExistence type="predicted"/>
<dbReference type="Pfam" id="PF03544">
    <property type="entry name" value="TonB_C"/>
    <property type="match status" value="1"/>
</dbReference>
<accession>A0A2V3PVH6</accession>
<protein>
    <submittedName>
        <fullName evidence="4">TonB-like protein</fullName>
    </submittedName>
</protein>
<name>A0A2V3PVH6_9BACT</name>
<sequence length="423" mass="47069">MKFLDYIQGVRRGKAAHRIEHEAMSDPFLSEAIEGYDSIQGNHANRIARMQASVLARTARRETQPGAWKIAVAAVAVIALLSGYFALMNHKSSMALANEQENSYINLYAPEDYIEQRRIELTAMIENDPSQDVSVESVVPIANLDEVIKPVEVLPLYIPGVYADLKKESADDDSSAPVKETKKIFIAEGPSSILAEAKVSRLQTGKEQVMPDKLKDAWTTKETTEVTRSRGVEVNTQNEKGKNTRVMGLTIAEDPKISTTKETEATSTLKVDSREARLLAEEAGFDKIEVVGADELDGNALELNEVETTKRTISRESYYKPKANSSRSFTSGSAKRTQPEPLIGEKEYKKYLKENVTLPKDGECKNKKGKVIVQLSVDKNGNPIDVYVKKGLCKDLDREAVRLVKNGPKWKYGTLRVDVEVQF</sequence>
<dbReference type="PANTHER" id="PTHR33446">
    <property type="entry name" value="PROTEIN TONB-RELATED"/>
    <property type="match status" value="1"/>
</dbReference>
<gene>
    <name evidence="4" type="ORF">CLV62_101172</name>
</gene>
<dbReference type="InterPro" id="IPR051045">
    <property type="entry name" value="TonB-dependent_transducer"/>
</dbReference>
<dbReference type="EMBL" id="QICL01000001">
    <property type="protein sequence ID" value="PXV68906.1"/>
    <property type="molecule type" value="Genomic_DNA"/>
</dbReference>
<comment type="caution">
    <text evidence="4">The sequence shown here is derived from an EMBL/GenBank/DDBJ whole genome shotgun (WGS) entry which is preliminary data.</text>
</comment>
<feature type="transmembrane region" description="Helical" evidence="2">
    <location>
        <begin position="67"/>
        <end position="87"/>
    </location>
</feature>
<dbReference type="GO" id="GO:0098797">
    <property type="term" value="C:plasma membrane protein complex"/>
    <property type="evidence" value="ECO:0007669"/>
    <property type="project" value="TreeGrafter"/>
</dbReference>
<keyword evidence="2" id="KW-0472">Membrane</keyword>
<dbReference type="GO" id="GO:0055085">
    <property type="term" value="P:transmembrane transport"/>
    <property type="evidence" value="ECO:0007669"/>
    <property type="project" value="InterPro"/>
</dbReference>
<organism evidence="4 5">
    <name type="scientific">Dysgonomonas alginatilytica</name>
    <dbReference type="NCBI Taxonomy" id="1605892"/>
    <lineage>
        <taxon>Bacteria</taxon>
        <taxon>Pseudomonadati</taxon>
        <taxon>Bacteroidota</taxon>
        <taxon>Bacteroidia</taxon>
        <taxon>Bacteroidales</taxon>
        <taxon>Dysgonomonadaceae</taxon>
        <taxon>Dysgonomonas</taxon>
    </lineage>
</organism>
<dbReference type="SUPFAM" id="SSF74653">
    <property type="entry name" value="TolA/TonB C-terminal domain"/>
    <property type="match status" value="1"/>
</dbReference>
<dbReference type="Proteomes" id="UP000247973">
    <property type="component" value="Unassembled WGS sequence"/>
</dbReference>
<dbReference type="GO" id="GO:0031992">
    <property type="term" value="F:energy transducer activity"/>
    <property type="evidence" value="ECO:0007669"/>
    <property type="project" value="TreeGrafter"/>
</dbReference>
<evidence type="ECO:0000259" key="3">
    <source>
        <dbReference type="Pfam" id="PF03544"/>
    </source>
</evidence>
<keyword evidence="2" id="KW-1133">Transmembrane helix</keyword>